<evidence type="ECO:0000256" key="3">
    <source>
        <dbReference type="ARBA" id="ARBA00023136"/>
    </source>
</evidence>
<dbReference type="AlphaFoldDB" id="A0A174JAJ3"/>
<evidence type="ECO:0000256" key="2">
    <source>
        <dbReference type="ARBA" id="ARBA00022729"/>
    </source>
</evidence>
<dbReference type="EMBL" id="CYYV01000023">
    <property type="protein sequence ID" value="CUO96694.1"/>
    <property type="molecule type" value="Genomic_DNA"/>
</dbReference>
<dbReference type="Pfam" id="PF13416">
    <property type="entry name" value="SBP_bac_8"/>
    <property type="match status" value="1"/>
</dbReference>
<keyword evidence="2" id="KW-0732">Signal</keyword>
<dbReference type="PANTHER" id="PTHR43649:SF33">
    <property type="entry name" value="POLYGALACTURONAN_RHAMNOGALACTURONAN-BINDING PROTEIN YTCQ"/>
    <property type="match status" value="1"/>
</dbReference>
<sequence length="580" mass="65230">MKNDMKKRILSAQLALILLLMLWCGTYFETKESQRQMEQLEASQSESGASNAVEVKRKLMYKAMHTPLGKYPETVTYTLGKIAGANNSNLPVGNTYENNAYTRYLKKILNIQNEDVFELQDGNTYEEAVNVAIEDRDIPDVLVVKGRDNLLRLIEAGLIEELTETYEECTTDTIKEMYESYGDSLLQSATVDGKLYAFPNTVIDDGTPLLWLRKDWIEKLGLKEPETVGEALEVIRAFVEQDAAGDGQTIGLACSTDVVAGADQTYGVDATFIHAGAMPCHWILDKNGNVVYGSVTQETKEALLKLHNLYEDEILDQRFLLRKTENIDDLLKTGHCGAICGRWWAPNNPLSAAYNVDSNAEWKPYLLDKEQVNETQKISVFESYDQWMYVVVRKGYEHPEIVAKYVSAIFDQSRYANDSAAREVNDYFSINVDPTARPLNINVDYEDALYRTTEHIQAALDKTLDVSELSGLEKSYFNTCKSYLNGQLTTANGWAAYASRIQAVGELQKAGITSTSTLPLENVNAEIPQELQELEQEAFLQIISGEKPVDYFDTFVVEWYANGGKVLTERVQNAYESGKN</sequence>
<dbReference type="PANTHER" id="PTHR43649">
    <property type="entry name" value="ARABINOSE-BINDING PROTEIN-RELATED"/>
    <property type="match status" value="1"/>
</dbReference>
<evidence type="ECO:0000313" key="7">
    <source>
        <dbReference type="Proteomes" id="UP000095706"/>
    </source>
</evidence>
<evidence type="ECO:0000256" key="1">
    <source>
        <dbReference type="ARBA" id="ARBA00022475"/>
    </source>
</evidence>
<accession>A0A174JAJ3</accession>
<dbReference type="InterPro" id="IPR050490">
    <property type="entry name" value="Bact_solute-bd_prot1"/>
</dbReference>
<dbReference type="InterPro" id="IPR006059">
    <property type="entry name" value="SBP"/>
</dbReference>
<protein>
    <submittedName>
        <fullName evidence="6">Lipoprotein lplA</fullName>
    </submittedName>
</protein>
<dbReference type="SUPFAM" id="SSF53850">
    <property type="entry name" value="Periplasmic binding protein-like II"/>
    <property type="match status" value="1"/>
</dbReference>
<gene>
    <name evidence="6" type="primary">lipO_9</name>
    <name evidence="6" type="ORF">ERS852406_03275</name>
</gene>
<dbReference type="Proteomes" id="UP000095706">
    <property type="component" value="Unassembled WGS sequence"/>
</dbReference>
<organism evidence="6 7">
    <name type="scientific">Fusicatenibacter saccharivorans</name>
    <dbReference type="NCBI Taxonomy" id="1150298"/>
    <lineage>
        <taxon>Bacteria</taxon>
        <taxon>Bacillati</taxon>
        <taxon>Bacillota</taxon>
        <taxon>Clostridia</taxon>
        <taxon>Lachnospirales</taxon>
        <taxon>Lachnospiraceae</taxon>
        <taxon>Fusicatenibacter</taxon>
    </lineage>
</organism>
<evidence type="ECO:0000256" key="5">
    <source>
        <dbReference type="ARBA" id="ARBA00023288"/>
    </source>
</evidence>
<dbReference type="Gene3D" id="3.40.190.10">
    <property type="entry name" value="Periplasmic binding protein-like II"/>
    <property type="match status" value="2"/>
</dbReference>
<dbReference type="RefSeq" id="WP_055228671.1">
    <property type="nucleotide sequence ID" value="NZ_CAXSRP010000022.1"/>
</dbReference>
<evidence type="ECO:0000256" key="4">
    <source>
        <dbReference type="ARBA" id="ARBA00023139"/>
    </source>
</evidence>
<keyword evidence="5 6" id="KW-0449">Lipoprotein</keyword>
<keyword evidence="3" id="KW-0472">Membrane</keyword>
<keyword evidence="4" id="KW-0564">Palmitate</keyword>
<reference evidence="6 7" key="1">
    <citation type="submission" date="2015-09" db="EMBL/GenBank/DDBJ databases">
        <authorList>
            <consortium name="Pathogen Informatics"/>
        </authorList>
    </citation>
    <scope>NUCLEOTIDE SEQUENCE [LARGE SCALE GENOMIC DNA]</scope>
    <source>
        <strain evidence="6 7">2789STDY5608849</strain>
    </source>
</reference>
<name>A0A174JAJ3_9FIRM</name>
<keyword evidence="1" id="KW-1003">Cell membrane</keyword>
<evidence type="ECO:0000313" key="6">
    <source>
        <dbReference type="EMBL" id="CUO96694.1"/>
    </source>
</evidence>
<proteinExistence type="predicted"/>